<reference evidence="2" key="1">
    <citation type="submission" date="2019-10" db="EMBL/GenBank/DDBJ databases">
        <authorList>
            <person name="Paulsen S."/>
        </authorList>
    </citation>
    <scope>NUCLEOTIDE SEQUENCE</scope>
    <source>
        <strain evidence="2">LMG 19692</strain>
    </source>
</reference>
<evidence type="ECO:0000256" key="1">
    <source>
        <dbReference type="SAM" id="Coils"/>
    </source>
</evidence>
<protein>
    <submittedName>
        <fullName evidence="2">Poly-gamma-glutamate synthase PgsB</fullName>
    </submittedName>
</protein>
<dbReference type="Proteomes" id="UP001304419">
    <property type="component" value="Chromosome 1"/>
</dbReference>
<gene>
    <name evidence="2" type="ORF">F9Y85_21670</name>
    <name evidence="3" type="ORF">R5H13_05045</name>
</gene>
<evidence type="ECO:0000313" key="5">
    <source>
        <dbReference type="Proteomes" id="UP001304419"/>
    </source>
</evidence>
<evidence type="ECO:0000313" key="2">
    <source>
        <dbReference type="EMBL" id="NLR23875.1"/>
    </source>
</evidence>
<dbReference type="InterPro" id="IPR008337">
    <property type="entry name" value="Capsule_biosynth_CapB"/>
</dbReference>
<evidence type="ECO:0000313" key="3">
    <source>
        <dbReference type="EMBL" id="WOX29631.1"/>
    </source>
</evidence>
<dbReference type="SUPFAM" id="SSF48371">
    <property type="entry name" value="ARM repeat"/>
    <property type="match status" value="1"/>
</dbReference>
<dbReference type="Gene3D" id="3.40.1190.10">
    <property type="entry name" value="Mur-like, catalytic domain"/>
    <property type="match status" value="1"/>
</dbReference>
<feature type="coiled-coil region" evidence="1">
    <location>
        <begin position="133"/>
        <end position="160"/>
    </location>
</feature>
<dbReference type="InterPro" id="IPR036565">
    <property type="entry name" value="Mur-like_cat_sf"/>
</dbReference>
<dbReference type="SUPFAM" id="SSF53623">
    <property type="entry name" value="MurD-like peptide ligases, catalytic domain"/>
    <property type="match status" value="1"/>
</dbReference>
<dbReference type="GO" id="GO:0016020">
    <property type="term" value="C:membrane"/>
    <property type="evidence" value="ECO:0007669"/>
    <property type="project" value="InterPro"/>
</dbReference>
<dbReference type="InterPro" id="IPR016024">
    <property type="entry name" value="ARM-type_fold"/>
</dbReference>
<dbReference type="PRINTS" id="PR01758">
    <property type="entry name" value="CAPSULEPROTB"/>
</dbReference>
<reference evidence="3 5" key="2">
    <citation type="submission" date="2023-10" db="EMBL/GenBank/DDBJ databases">
        <title>To unveil natural product biosynthetic capacity in Pseudoalteromonas.</title>
        <authorList>
            <person name="Wang J."/>
        </authorList>
    </citation>
    <scope>NUCLEOTIDE SEQUENCE [LARGE SCALE GENOMIC DNA]</scope>
    <source>
        <strain evidence="3 5">DSM 15914</strain>
    </source>
</reference>
<dbReference type="EMBL" id="CP137578">
    <property type="protein sequence ID" value="WOX29631.1"/>
    <property type="molecule type" value="Genomic_DNA"/>
</dbReference>
<dbReference type="EMBL" id="WEIA01000020">
    <property type="protein sequence ID" value="NLR23875.1"/>
    <property type="molecule type" value="Genomic_DNA"/>
</dbReference>
<keyword evidence="1" id="KW-0175">Coiled coil</keyword>
<dbReference type="Proteomes" id="UP000646877">
    <property type="component" value="Unassembled WGS sequence"/>
</dbReference>
<sequence length="1355" mass="155254">MSVEALKSQLEALFFAETEKFWLNLYQHKYSALIDELCTWELIYNRPENEDETDWLVLQSIAFLRHKIETLHEQILLLEVSHTGFVQRIAKSEFASEKELHIIAYAQELGTTKAALEQDKKAFSRWFDEGAVVARYQHQVAAIEQQVKFLIAKLGALTNRYLRAHHDTLENAWQRLDLQPFCLNLLAHSQNQHIRHGLIRALVNMVATLNNYEVDSELDADLIAKLIELLESDNMPYQATVDILEILIHQRPTFIRAYMWALLEEANDIENSQHVDAEVLYILSIFPKIIVSQPKLTEKDLNMLCALSEHTLPRVRQVTLEFVEFYPTSFAQELIAKRFEQENENAVLFTLIKQLSADRFCQQDFAFLLWQRVLTGDFSMQLKCLALEQSARIMLNMQLESNQADLCFKRFIDTLNNCLSNETNIAVCRYITRAREQLGSFYHQAIIAQLNASLEANEQSDALATWSRDELGRSLSYIAQRGQSLNASKTKAGWRIQQGYRQARRLWRVIHEIRQPSTDKRQSYSHTKAKKPSVSIHVPSCTTAEISETKVPGELLFNIAEQTSRPHLPLLDFLLSVLTNDHSKEDAKTYTPDGILAVTPPSTLWRRLKAYWTITWQFAELDRLRKGNELEQGKYLDALNTLGFSLRFSAYGDIAKTPFPVAKDIQQLYTRSGVTSALLTIWSSFKEYVDAIYQNSISQLVFFVLAFISYFWTRHIYVSKRIKQNRKHIPVSIGGWGTRGKSGTERLKSALFSSLALRVVSKTTGCEAMLIYSKISGEQYEIPLFRPFDKASIWEQADVLHFAKQVKADVFLWECMGLTPRYVKILVRWMKDNFATITNAYPDHEDILGPTGLDVAKEMSAFLGYNTQVFTAEQNMASVLNLAAEQKNTSLIQIHWGDGYQITPDILAKYPYVEHPDNIALVCKMAQYIGINKDYVFKETASRVIPDVGVLQQFTTAKIGAISQSFINSMSANERLATIENWKRLNIVEQGKQGQIVALINNRNDRVARSQVFANILANDLHFDAIVVIGTNIDGFFKYFMVALENLLHSIFSNNDHNALCDLLTRFRLTLSRDALIASLNTTADKLPESAFSSLDSLQSHLNSEDETHQLILKRFEAWTIAYTILEVEDLNTRLSQTAALAEQLATLKCTLVHDSDIKPDALNQIIAKQALPNEHQIIVGMQNIKGVGLGYVYMWQKWQLFNQHCERLSRRSVTQTEFRNGLSRILQQEELSAIECQYLADKLDLFKMLPNAQSEFSQAELTQIKRKLEQQTQRLESKDNTRARSPLTRFLNKLVESFLDAGAAVKRKKIAVQVYKDIADFRITIEKATLILSELNRSQKPGWLKLQNGKRRKK</sequence>
<dbReference type="RefSeq" id="WP_193522512.1">
    <property type="nucleotide sequence ID" value="NZ_CBCSDF010000023.1"/>
</dbReference>
<accession>A0A8I2H882</accession>
<organism evidence="2 4">
    <name type="scientific">Pseudoalteromonas maricaloris</name>
    <dbReference type="NCBI Taxonomy" id="184924"/>
    <lineage>
        <taxon>Bacteria</taxon>
        <taxon>Pseudomonadati</taxon>
        <taxon>Pseudomonadota</taxon>
        <taxon>Gammaproteobacteria</taxon>
        <taxon>Alteromonadales</taxon>
        <taxon>Pseudoalteromonadaceae</taxon>
        <taxon>Pseudoalteromonas</taxon>
    </lineage>
</organism>
<evidence type="ECO:0000313" key="4">
    <source>
        <dbReference type="Proteomes" id="UP000646877"/>
    </source>
</evidence>
<proteinExistence type="predicted"/>
<keyword evidence="5" id="KW-1185">Reference proteome</keyword>
<dbReference type="GO" id="GO:0045227">
    <property type="term" value="P:capsule polysaccharide biosynthetic process"/>
    <property type="evidence" value="ECO:0007669"/>
    <property type="project" value="InterPro"/>
</dbReference>
<feature type="coiled-coil region" evidence="1">
    <location>
        <begin position="1255"/>
        <end position="1282"/>
    </location>
</feature>
<name>A0A8I2H882_9GAMM</name>
<dbReference type="GO" id="GO:0005524">
    <property type="term" value="F:ATP binding"/>
    <property type="evidence" value="ECO:0007669"/>
    <property type="project" value="InterPro"/>
</dbReference>